<feature type="transmembrane region" description="Helical" evidence="4">
    <location>
        <begin position="135"/>
        <end position="154"/>
    </location>
</feature>
<dbReference type="InterPro" id="IPR011701">
    <property type="entry name" value="MFS"/>
</dbReference>
<name>A0A0N1HBQ2_9EURO</name>
<keyword evidence="4" id="KW-0472">Membrane</keyword>
<dbReference type="SUPFAM" id="SSF103473">
    <property type="entry name" value="MFS general substrate transporter"/>
    <property type="match status" value="1"/>
</dbReference>
<evidence type="ECO:0000256" key="3">
    <source>
        <dbReference type="SAM" id="MobiDB-lite"/>
    </source>
</evidence>
<feature type="compositionally biased region" description="Low complexity" evidence="3">
    <location>
        <begin position="532"/>
        <end position="541"/>
    </location>
</feature>
<feature type="compositionally biased region" description="Basic and acidic residues" evidence="3">
    <location>
        <begin position="607"/>
        <end position="622"/>
    </location>
</feature>
<feature type="region of interest" description="Disordered" evidence="3">
    <location>
        <begin position="577"/>
        <end position="644"/>
    </location>
</feature>
<feature type="transmembrane region" description="Helical" evidence="4">
    <location>
        <begin position="224"/>
        <end position="243"/>
    </location>
</feature>
<comment type="similarity">
    <text evidence="2">Belongs to the major facilitator superfamily. Monocarboxylate porter (TC 2.A.1.13) family.</text>
</comment>
<feature type="compositionally biased region" description="Basic and acidic residues" evidence="3">
    <location>
        <begin position="265"/>
        <end position="287"/>
    </location>
</feature>
<feature type="transmembrane region" description="Helical" evidence="4">
    <location>
        <begin position="160"/>
        <end position="180"/>
    </location>
</feature>
<dbReference type="Proteomes" id="UP000038010">
    <property type="component" value="Unassembled WGS sequence"/>
</dbReference>
<protein>
    <recommendedName>
        <fullName evidence="7">MFS general substrate transporter</fullName>
    </recommendedName>
</protein>
<organism evidence="5 6">
    <name type="scientific">Cyphellophora attinorum</name>
    <dbReference type="NCBI Taxonomy" id="1664694"/>
    <lineage>
        <taxon>Eukaryota</taxon>
        <taxon>Fungi</taxon>
        <taxon>Dikarya</taxon>
        <taxon>Ascomycota</taxon>
        <taxon>Pezizomycotina</taxon>
        <taxon>Eurotiomycetes</taxon>
        <taxon>Chaetothyriomycetidae</taxon>
        <taxon>Chaetothyriales</taxon>
        <taxon>Cyphellophoraceae</taxon>
        <taxon>Cyphellophora</taxon>
    </lineage>
</organism>
<evidence type="ECO:0000256" key="1">
    <source>
        <dbReference type="ARBA" id="ARBA00004141"/>
    </source>
</evidence>
<feature type="region of interest" description="Disordered" evidence="3">
    <location>
        <begin position="514"/>
        <end position="560"/>
    </location>
</feature>
<feature type="transmembrane region" description="Helical" evidence="4">
    <location>
        <begin position="63"/>
        <end position="84"/>
    </location>
</feature>
<keyword evidence="4" id="KW-1133">Transmembrane helix</keyword>
<dbReference type="PANTHER" id="PTHR11360:SF287">
    <property type="entry name" value="MFS MONOCARBOXYLATE TRANSPORTER"/>
    <property type="match status" value="1"/>
</dbReference>
<feature type="region of interest" description="Disordered" evidence="3">
    <location>
        <begin position="257"/>
        <end position="287"/>
    </location>
</feature>
<dbReference type="RefSeq" id="XP_018000825.1">
    <property type="nucleotide sequence ID" value="XM_018139546.1"/>
</dbReference>
<feature type="compositionally biased region" description="Basic and acidic residues" evidence="3">
    <location>
        <begin position="631"/>
        <end position="644"/>
    </location>
</feature>
<dbReference type="GeneID" id="28731426"/>
<evidence type="ECO:0000256" key="2">
    <source>
        <dbReference type="ARBA" id="ARBA00006727"/>
    </source>
</evidence>
<evidence type="ECO:0000313" key="6">
    <source>
        <dbReference type="Proteomes" id="UP000038010"/>
    </source>
</evidence>
<keyword evidence="6" id="KW-1185">Reference proteome</keyword>
<sequence length="644" mass="70450">MVELRDDPVRSNLDSILHRDDSNRPKAVRIDSKPKLSPLQIPATFSDTIENVVPEPPPRDQGLAAYTILFAATTISSFPCGFYLSYGVYQAYYHTAYPNATNSAWIGSLSSGLPFLLAPLMVYICTHTTFSRIHFVWVSWLLGIIALVGAAFSYNTNSLIVTQGLLFGLSIVIGDNPLLIIVNTWWRKHRGLAYGVIFGVCDLFGVAWSFLGEYLLRKVGQKKTFLIFAAVLFAVPGPCLLLMKERGSKTILHKSTLMSGTPKSAHSDSRRGSHDTQGVREAIDERDTPPTKKRFWRRPLFYVFGLANFVQSLAFYLPLIYLPTYALQIHRQSSNNDDDTNTKEAHANPLGAQTLALLNLAQILGEILFGRLSDLLCVHLLALASTSIASLSTFLLWGFATNKGTLLAYGFVFGFSGAGWLALWARMGMLFGEKDSMMVFALLNAGRGVGGIISGPVSVALLGDAVRRKEGAGGWAMGVEHGKYRDLTIFVGVCMAASALLSVVSFVIDRPEKEQSSAATSMPQRKSEKLMRSLSSTSRNSARTRRKSSAASAAASVGAHNEKALPSIEEALPPLPQQSFLPEKQGHIPGILPQRDSEATQHVLDGVLRDLERSMREQKRTTESQGLPESTEPRIDAGKDVAKL</sequence>
<dbReference type="VEuPathDB" id="FungiDB:AB675_10755"/>
<feature type="transmembrane region" description="Helical" evidence="4">
    <location>
        <begin position="376"/>
        <end position="400"/>
    </location>
</feature>
<dbReference type="GO" id="GO:0016020">
    <property type="term" value="C:membrane"/>
    <property type="evidence" value="ECO:0007669"/>
    <property type="project" value="UniProtKB-SubCell"/>
</dbReference>
<dbReference type="OrthoDB" id="2213137at2759"/>
<dbReference type="InterPro" id="IPR036259">
    <property type="entry name" value="MFS_trans_sf"/>
</dbReference>
<comment type="subcellular location">
    <subcellularLocation>
        <location evidence="1">Membrane</location>
        <topology evidence="1">Multi-pass membrane protein</topology>
    </subcellularLocation>
</comment>
<feature type="transmembrane region" description="Helical" evidence="4">
    <location>
        <begin position="300"/>
        <end position="321"/>
    </location>
</feature>
<dbReference type="Gene3D" id="1.20.1250.20">
    <property type="entry name" value="MFS general substrate transporter like domains"/>
    <property type="match status" value="2"/>
</dbReference>
<feature type="transmembrane region" description="Helical" evidence="4">
    <location>
        <begin position="437"/>
        <end position="462"/>
    </location>
</feature>
<dbReference type="GO" id="GO:0022857">
    <property type="term" value="F:transmembrane transporter activity"/>
    <property type="evidence" value="ECO:0007669"/>
    <property type="project" value="InterPro"/>
</dbReference>
<feature type="transmembrane region" description="Helical" evidence="4">
    <location>
        <begin position="406"/>
        <end position="425"/>
    </location>
</feature>
<keyword evidence="4" id="KW-0812">Transmembrane</keyword>
<evidence type="ECO:0000256" key="4">
    <source>
        <dbReference type="SAM" id="Phobius"/>
    </source>
</evidence>
<dbReference type="InterPro" id="IPR050327">
    <property type="entry name" value="Proton-linked_MCT"/>
</dbReference>
<accession>A0A0N1HBQ2</accession>
<gene>
    <name evidence="5" type="ORF">AB675_10755</name>
</gene>
<evidence type="ECO:0000313" key="5">
    <source>
        <dbReference type="EMBL" id="KPI40862.1"/>
    </source>
</evidence>
<evidence type="ECO:0008006" key="7">
    <source>
        <dbReference type="Google" id="ProtNLM"/>
    </source>
</evidence>
<dbReference type="AlphaFoldDB" id="A0A0N1HBQ2"/>
<feature type="transmembrane region" description="Helical" evidence="4">
    <location>
        <begin position="192"/>
        <end position="212"/>
    </location>
</feature>
<proteinExistence type="inferred from homology"/>
<dbReference type="PANTHER" id="PTHR11360">
    <property type="entry name" value="MONOCARBOXYLATE TRANSPORTER"/>
    <property type="match status" value="1"/>
</dbReference>
<dbReference type="Pfam" id="PF07690">
    <property type="entry name" value="MFS_1"/>
    <property type="match status" value="2"/>
</dbReference>
<dbReference type="EMBL" id="LFJN01000011">
    <property type="protein sequence ID" value="KPI40862.1"/>
    <property type="molecule type" value="Genomic_DNA"/>
</dbReference>
<reference evidence="5 6" key="1">
    <citation type="submission" date="2015-06" db="EMBL/GenBank/DDBJ databases">
        <title>Draft genome of the ant-associated black yeast Phialophora attae CBS 131958.</title>
        <authorList>
            <person name="Moreno L.F."/>
            <person name="Stielow B.J."/>
            <person name="de Hoog S."/>
            <person name="Vicente V.A."/>
            <person name="Weiss V.A."/>
            <person name="de Vries M."/>
            <person name="Cruz L.M."/>
            <person name="Souza E.M."/>
        </authorList>
    </citation>
    <scope>NUCLEOTIDE SEQUENCE [LARGE SCALE GENOMIC DNA]</scope>
    <source>
        <strain evidence="5 6">CBS 131958</strain>
    </source>
</reference>
<feature type="transmembrane region" description="Helical" evidence="4">
    <location>
        <begin position="104"/>
        <end position="123"/>
    </location>
</feature>
<feature type="transmembrane region" description="Helical" evidence="4">
    <location>
        <begin position="487"/>
        <end position="508"/>
    </location>
</feature>
<comment type="caution">
    <text evidence="5">The sequence shown here is derived from an EMBL/GenBank/DDBJ whole genome shotgun (WGS) entry which is preliminary data.</text>
</comment>